<comment type="cofactor">
    <cofactor evidence="1">
        <name>Fe(2+)</name>
        <dbReference type="ChEBI" id="CHEBI:29033"/>
    </cofactor>
</comment>
<comment type="caution">
    <text evidence="12">The sequence shown here is derived from an EMBL/GenBank/DDBJ whole genome shotgun (WGS) entry which is preliminary data.</text>
</comment>
<keyword evidence="10" id="KW-0275">Fatty acid biosynthesis</keyword>
<keyword evidence="6" id="KW-0276">Fatty acid metabolism</keyword>
<evidence type="ECO:0000256" key="8">
    <source>
        <dbReference type="ARBA" id="ARBA00023004"/>
    </source>
</evidence>
<evidence type="ECO:0000256" key="1">
    <source>
        <dbReference type="ARBA" id="ARBA00001954"/>
    </source>
</evidence>
<dbReference type="InterPro" id="IPR005067">
    <property type="entry name" value="Fatty_acid_desaturase-2"/>
</dbReference>
<keyword evidence="8" id="KW-0408">Iron</keyword>
<feature type="compositionally biased region" description="Basic and acidic residues" evidence="11">
    <location>
        <begin position="177"/>
        <end position="196"/>
    </location>
</feature>
<sequence>MSVSKPKQYALAILASIHQGASAFTSPSATSGLTSRPGLSVPAAGRSSPPATTTSLASTVDPSTITKKEYQDICGVDFDDTTLADRLARTNYLYPKHVEVIEDFAPLVDKMVDEIVSISAGKDRSWKGRRAGGKKEHVGVRTRGRTVRGKRDQNSRRVQPSSEPKSHETAAAVEEFSPERARAAGHEPCVRRRDSPARNAGNGPETAVHWLDTRANTASLACALGLRQVVTLLRELDLTGIKNWPRLQSIRLEIPSVERVEIKFVPRNFMGLCLGRTGGCRLASLGAGSLPLGFPKILDCVSNHSFDCRFHFMQLLETGEKSWQPQDYLPDMAQGDWEQDVKDLREAAEGCPDDLFVVLVGDMVTEEALPTYQTLLNTFEGATTRPVQPTARGAMVSRMDFRGRTATA</sequence>
<evidence type="ECO:0000313" key="12">
    <source>
        <dbReference type="EMBL" id="EJK52621.1"/>
    </source>
</evidence>
<dbReference type="GO" id="GO:0006633">
    <property type="term" value="P:fatty acid biosynthetic process"/>
    <property type="evidence" value="ECO:0007669"/>
    <property type="project" value="UniProtKB-KW"/>
</dbReference>
<dbReference type="GO" id="GO:0046872">
    <property type="term" value="F:metal ion binding"/>
    <property type="evidence" value="ECO:0007669"/>
    <property type="project" value="UniProtKB-KW"/>
</dbReference>
<feature type="region of interest" description="Disordered" evidence="11">
    <location>
        <begin position="122"/>
        <end position="205"/>
    </location>
</feature>
<feature type="region of interest" description="Disordered" evidence="11">
    <location>
        <begin position="26"/>
        <end position="60"/>
    </location>
</feature>
<dbReference type="Gene3D" id="1.10.620.20">
    <property type="entry name" value="Ribonucleotide Reductase, subunit A"/>
    <property type="match status" value="1"/>
</dbReference>
<accession>K0RUV3</accession>
<gene>
    <name evidence="12" type="ORF">THAOC_28083</name>
</gene>
<feature type="non-terminal residue" evidence="12">
    <location>
        <position position="408"/>
    </location>
</feature>
<protein>
    <submittedName>
        <fullName evidence="12">Uncharacterized protein</fullName>
    </submittedName>
</protein>
<evidence type="ECO:0000256" key="3">
    <source>
        <dbReference type="ARBA" id="ARBA00011738"/>
    </source>
</evidence>
<dbReference type="InterPro" id="IPR012348">
    <property type="entry name" value="RNR-like"/>
</dbReference>
<name>K0RUV3_THAOC</name>
<keyword evidence="13" id="KW-1185">Reference proteome</keyword>
<dbReference type="eggNOG" id="ENOG502QZ0W">
    <property type="taxonomic scope" value="Eukaryota"/>
</dbReference>
<evidence type="ECO:0000256" key="4">
    <source>
        <dbReference type="ARBA" id="ARBA00022516"/>
    </source>
</evidence>
<evidence type="ECO:0000256" key="11">
    <source>
        <dbReference type="SAM" id="MobiDB-lite"/>
    </source>
</evidence>
<evidence type="ECO:0000256" key="10">
    <source>
        <dbReference type="ARBA" id="ARBA00023160"/>
    </source>
</evidence>
<evidence type="ECO:0000256" key="6">
    <source>
        <dbReference type="ARBA" id="ARBA00022832"/>
    </source>
</evidence>
<feature type="compositionally biased region" description="Low complexity" evidence="11">
    <location>
        <begin position="47"/>
        <end position="59"/>
    </location>
</feature>
<dbReference type="PANTHER" id="PTHR31155">
    <property type="entry name" value="ACYL- ACYL-CARRIER-PROTEIN DESATURASE-RELATED"/>
    <property type="match status" value="1"/>
</dbReference>
<dbReference type="GO" id="GO:0045300">
    <property type="term" value="F:stearoyl-[ACP] desaturase activity"/>
    <property type="evidence" value="ECO:0007669"/>
    <property type="project" value="InterPro"/>
</dbReference>
<dbReference type="EMBL" id="AGNL01039496">
    <property type="protein sequence ID" value="EJK52621.1"/>
    <property type="molecule type" value="Genomic_DNA"/>
</dbReference>
<evidence type="ECO:0000256" key="5">
    <source>
        <dbReference type="ARBA" id="ARBA00022723"/>
    </source>
</evidence>
<dbReference type="Proteomes" id="UP000266841">
    <property type="component" value="Unassembled WGS sequence"/>
</dbReference>
<proteinExistence type="inferred from homology"/>
<dbReference type="PANTHER" id="PTHR31155:SF9">
    <property type="entry name" value="STEAROYL-[ACYL-CARRIER-PROTEIN] 9-DESATURASE 7, CHLOROPLASTIC"/>
    <property type="match status" value="1"/>
</dbReference>
<reference evidence="12 13" key="1">
    <citation type="journal article" date="2012" name="Genome Biol.">
        <title>Genome and low-iron response of an oceanic diatom adapted to chronic iron limitation.</title>
        <authorList>
            <person name="Lommer M."/>
            <person name="Specht M."/>
            <person name="Roy A.S."/>
            <person name="Kraemer L."/>
            <person name="Andreson R."/>
            <person name="Gutowska M.A."/>
            <person name="Wolf J."/>
            <person name="Bergner S.V."/>
            <person name="Schilhabel M.B."/>
            <person name="Klostermeier U.C."/>
            <person name="Beiko R.G."/>
            <person name="Rosenstiel P."/>
            <person name="Hippler M."/>
            <person name="Laroche J."/>
        </authorList>
    </citation>
    <scope>NUCLEOTIDE SEQUENCE [LARGE SCALE GENOMIC DNA]</scope>
    <source>
        <strain evidence="12 13">CCMP1005</strain>
    </source>
</reference>
<dbReference type="InterPro" id="IPR009078">
    <property type="entry name" value="Ferritin-like_SF"/>
</dbReference>
<dbReference type="Pfam" id="PF03405">
    <property type="entry name" value="FA_desaturase_2"/>
    <property type="match status" value="1"/>
</dbReference>
<keyword evidence="9" id="KW-0443">Lipid metabolism</keyword>
<keyword evidence="4" id="KW-0444">Lipid biosynthesis</keyword>
<evidence type="ECO:0000313" key="13">
    <source>
        <dbReference type="Proteomes" id="UP000266841"/>
    </source>
</evidence>
<keyword evidence="5" id="KW-0479">Metal-binding</keyword>
<dbReference type="AlphaFoldDB" id="K0RUV3"/>
<evidence type="ECO:0000256" key="7">
    <source>
        <dbReference type="ARBA" id="ARBA00023002"/>
    </source>
</evidence>
<organism evidence="12 13">
    <name type="scientific">Thalassiosira oceanica</name>
    <name type="common">Marine diatom</name>
    <dbReference type="NCBI Taxonomy" id="159749"/>
    <lineage>
        <taxon>Eukaryota</taxon>
        <taxon>Sar</taxon>
        <taxon>Stramenopiles</taxon>
        <taxon>Ochrophyta</taxon>
        <taxon>Bacillariophyta</taxon>
        <taxon>Coscinodiscophyceae</taxon>
        <taxon>Thalassiosirophycidae</taxon>
        <taxon>Thalassiosirales</taxon>
        <taxon>Thalassiosiraceae</taxon>
        <taxon>Thalassiosira</taxon>
    </lineage>
</organism>
<keyword evidence="7" id="KW-0560">Oxidoreductase</keyword>
<dbReference type="SUPFAM" id="SSF47240">
    <property type="entry name" value="Ferritin-like"/>
    <property type="match status" value="1"/>
</dbReference>
<comment type="subunit">
    <text evidence="3">Homodimer.</text>
</comment>
<evidence type="ECO:0000256" key="9">
    <source>
        <dbReference type="ARBA" id="ARBA00023098"/>
    </source>
</evidence>
<evidence type="ECO:0000256" key="2">
    <source>
        <dbReference type="ARBA" id="ARBA00008749"/>
    </source>
</evidence>
<dbReference type="OrthoDB" id="52046at2759"/>
<comment type="similarity">
    <text evidence="2">Belongs to the fatty acid desaturase type 2 family.</text>
</comment>